<reference evidence="6" key="1">
    <citation type="submission" date="2008-06" db="EMBL/GenBank/DDBJ databases">
        <title>Complete sequence of Chlorobium phaeobacteroides BS1.</title>
        <authorList>
            <consortium name="US DOE Joint Genome Institute"/>
            <person name="Lucas S."/>
            <person name="Copeland A."/>
            <person name="Lapidus A."/>
            <person name="Glavina del Rio T."/>
            <person name="Dalin E."/>
            <person name="Tice H."/>
            <person name="Bruce D."/>
            <person name="Goodwin L."/>
            <person name="Pitluck S."/>
            <person name="Schmutz J."/>
            <person name="Larimer F."/>
            <person name="Land M."/>
            <person name="Hauser L."/>
            <person name="Kyrpides N."/>
            <person name="Ovchinnikova G."/>
            <person name="Li T."/>
            <person name="Liu Z."/>
            <person name="Zhao F."/>
            <person name="Overmann J."/>
            <person name="Bryant D.A."/>
            <person name="Richardson P."/>
        </authorList>
    </citation>
    <scope>NUCLEOTIDE SEQUENCE [LARGE SCALE GENOMIC DNA]</scope>
    <source>
        <strain evidence="6">BS1</strain>
    </source>
</reference>
<dbReference type="GO" id="GO:0046872">
    <property type="term" value="F:metal ion binding"/>
    <property type="evidence" value="ECO:0007669"/>
    <property type="project" value="UniProtKB-KW"/>
</dbReference>
<dbReference type="CDD" id="cd06256">
    <property type="entry name" value="M14_ASTE_ASPA-like"/>
    <property type="match status" value="1"/>
</dbReference>
<evidence type="ECO:0000256" key="4">
    <source>
        <dbReference type="ARBA" id="ARBA00022833"/>
    </source>
</evidence>
<dbReference type="Gene3D" id="3.40.630.10">
    <property type="entry name" value="Zn peptidases"/>
    <property type="match status" value="1"/>
</dbReference>
<dbReference type="OrthoDB" id="9782876at2"/>
<evidence type="ECO:0000259" key="5">
    <source>
        <dbReference type="Pfam" id="PF24827"/>
    </source>
</evidence>
<evidence type="ECO:0000313" key="6">
    <source>
        <dbReference type="EMBL" id="ACE05022.1"/>
    </source>
</evidence>
<dbReference type="Pfam" id="PF24827">
    <property type="entry name" value="AstE_AspA_cat"/>
    <property type="match status" value="1"/>
</dbReference>
<organism evidence="6">
    <name type="scientific">Chlorobium phaeobacteroides (strain BS1)</name>
    <dbReference type="NCBI Taxonomy" id="331678"/>
    <lineage>
        <taxon>Bacteria</taxon>
        <taxon>Pseudomonadati</taxon>
        <taxon>Chlorobiota</taxon>
        <taxon>Chlorobiia</taxon>
        <taxon>Chlorobiales</taxon>
        <taxon>Chlorobiaceae</taxon>
        <taxon>Chlorobium/Pelodictyon group</taxon>
        <taxon>Chlorobium</taxon>
    </lineage>
</organism>
<dbReference type="HOGENOM" id="CLU_816212_0_0_10"/>
<keyword evidence="2" id="KW-0479">Metal-binding</keyword>
<keyword evidence="3" id="KW-0378">Hydrolase</keyword>
<gene>
    <name evidence="6" type="ordered locus">Cphamn1_2113</name>
</gene>
<accession>B3EN33</accession>
<comment type="cofactor">
    <cofactor evidence="1">
        <name>Zn(2+)</name>
        <dbReference type="ChEBI" id="CHEBI:29105"/>
    </cofactor>
</comment>
<keyword evidence="4" id="KW-0862">Zinc</keyword>
<dbReference type="EMBL" id="CP001101">
    <property type="protein sequence ID" value="ACE05022.1"/>
    <property type="molecule type" value="Genomic_DNA"/>
</dbReference>
<protein>
    <recommendedName>
        <fullName evidence="5">Succinylglutamate desuccinylase/Aspartoacylase catalytic domain-containing protein</fullName>
    </recommendedName>
</protein>
<dbReference type="InterPro" id="IPR055438">
    <property type="entry name" value="AstE_AspA_cat"/>
</dbReference>
<evidence type="ECO:0000256" key="2">
    <source>
        <dbReference type="ARBA" id="ARBA00022723"/>
    </source>
</evidence>
<feature type="domain" description="Succinylglutamate desuccinylase/Aspartoacylase catalytic" evidence="5">
    <location>
        <begin position="57"/>
        <end position="187"/>
    </location>
</feature>
<dbReference type="KEGG" id="cpb:Cphamn1_2113"/>
<dbReference type="SUPFAM" id="SSF53187">
    <property type="entry name" value="Zn-dependent exopeptidases"/>
    <property type="match status" value="1"/>
</dbReference>
<dbReference type="eggNOG" id="COG2988">
    <property type="taxonomic scope" value="Bacteria"/>
</dbReference>
<name>B3EN33_CHLPB</name>
<sequence>MENLNKATAPPELNLYNSIPEHLADIPVEKLDSILPGPSLIYIEGNVSPPIFISILLHGNEITGFLAIQQLIKELNLTSRPAPRGIILFIGNIAAAKKGMRRLENEPDYNRIWSGGLLPEHRLAGTVLEKLSEEPLYAAIDIHNNTGKNPHYACINRTDPSYIHLARRFSKTIVYFTEPHEVISMAFSHLCPSVTLECGFSGDVRGLNHVCNYLLQSLTMPAGELFSPPSNKLSEIYHTIAKISVPDNAQLGFGNCRRNVDMCFRNDLEELNFTTVPTGTKLGVTRAKNCTLQITDNDNRDVTGNYIITENNALITRKPLIPSMFTKNRTIIHQDCLGYIMEPYPMDKQTGQR</sequence>
<dbReference type="STRING" id="331678.Cphamn1_2113"/>
<evidence type="ECO:0000256" key="3">
    <source>
        <dbReference type="ARBA" id="ARBA00022801"/>
    </source>
</evidence>
<evidence type="ECO:0000256" key="1">
    <source>
        <dbReference type="ARBA" id="ARBA00001947"/>
    </source>
</evidence>
<proteinExistence type="predicted"/>
<dbReference type="GO" id="GO:0016788">
    <property type="term" value="F:hydrolase activity, acting on ester bonds"/>
    <property type="evidence" value="ECO:0007669"/>
    <property type="project" value="InterPro"/>
</dbReference>
<dbReference type="AlphaFoldDB" id="B3EN33"/>